<dbReference type="AlphaFoldDB" id="A0A315Z6V4"/>
<dbReference type="PANTHER" id="PTHR48098:SF6">
    <property type="entry name" value="FERRI-BACILLIBACTIN ESTERASE BESA"/>
    <property type="match status" value="1"/>
</dbReference>
<dbReference type="Gene3D" id="3.40.50.1820">
    <property type="entry name" value="alpha/beta hydrolase"/>
    <property type="match status" value="1"/>
</dbReference>
<sequence>MKINMKMRKLLVAGLMFGSLLSSCSPEKKAEQAEEQILNVAGGRIERLENFDSKYITPRNVDVWLPDNYSDSKKYAVLYMHDGQMLFDSTTTWNKQEWKVDEVVSDLLKKGTIKDCIVVGVWNIQAERHSDYFPQKPFEALGQTVKDSLISKAKRSENTHLFSTTVNSDNYLKFLVKELKPYIDSHYSVKTDMENTVVAGSSMGGLISMYAICEYPQVFSGAACISTHWPGIMPSADNPVPAKFMEYLDANLPDPTNHKIYFDYGTATLDQYYEPYQLEADKIMEKHGFNSSNWETRKFEGENHSENAWNKRLHIPVTFLLNK</sequence>
<evidence type="ECO:0000256" key="1">
    <source>
        <dbReference type="SAM" id="SignalP"/>
    </source>
</evidence>
<dbReference type="GO" id="GO:0016787">
    <property type="term" value="F:hydrolase activity"/>
    <property type="evidence" value="ECO:0007669"/>
    <property type="project" value="UniProtKB-KW"/>
</dbReference>
<keyword evidence="1" id="KW-0732">Signal</keyword>
<dbReference type="EMBL" id="QGDO01000005">
    <property type="protein sequence ID" value="PWJ40127.1"/>
    <property type="molecule type" value="Genomic_DNA"/>
</dbReference>
<dbReference type="InterPro" id="IPR000801">
    <property type="entry name" value="Esterase-like"/>
</dbReference>
<keyword evidence="2" id="KW-0378">Hydrolase</keyword>
<name>A0A315Z6V4_SEDFL</name>
<dbReference type="InterPro" id="IPR029058">
    <property type="entry name" value="AB_hydrolase_fold"/>
</dbReference>
<gene>
    <name evidence="2" type="ORF">BC781_105191</name>
</gene>
<evidence type="ECO:0000313" key="2">
    <source>
        <dbReference type="EMBL" id="PWJ40127.1"/>
    </source>
</evidence>
<reference evidence="2 3" key="1">
    <citation type="submission" date="2018-03" db="EMBL/GenBank/DDBJ databases">
        <title>Genomic Encyclopedia of Archaeal and Bacterial Type Strains, Phase II (KMG-II): from individual species to whole genera.</title>
        <authorList>
            <person name="Goeker M."/>
        </authorList>
    </citation>
    <scope>NUCLEOTIDE SEQUENCE [LARGE SCALE GENOMIC DNA]</scope>
    <source>
        <strain evidence="2 3">DSM 28229</strain>
    </source>
</reference>
<feature type="signal peptide" evidence="1">
    <location>
        <begin position="1"/>
        <end position="24"/>
    </location>
</feature>
<keyword evidence="3" id="KW-1185">Reference proteome</keyword>
<proteinExistence type="predicted"/>
<comment type="caution">
    <text evidence="2">The sequence shown here is derived from an EMBL/GenBank/DDBJ whole genome shotgun (WGS) entry which is preliminary data.</text>
</comment>
<organism evidence="2 3">
    <name type="scientific">Sediminitomix flava</name>
    <dbReference type="NCBI Taxonomy" id="379075"/>
    <lineage>
        <taxon>Bacteria</taxon>
        <taxon>Pseudomonadati</taxon>
        <taxon>Bacteroidota</taxon>
        <taxon>Cytophagia</taxon>
        <taxon>Cytophagales</taxon>
        <taxon>Flammeovirgaceae</taxon>
        <taxon>Sediminitomix</taxon>
    </lineage>
</organism>
<protein>
    <submittedName>
        <fullName evidence="2">Putative alpha/beta superfamily hydrolase</fullName>
    </submittedName>
</protein>
<evidence type="ECO:0000313" key="3">
    <source>
        <dbReference type="Proteomes" id="UP000245535"/>
    </source>
</evidence>
<feature type="chain" id="PRO_5016414124" evidence="1">
    <location>
        <begin position="25"/>
        <end position="323"/>
    </location>
</feature>
<dbReference type="SUPFAM" id="SSF53474">
    <property type="entry name" value="alpha/beta-Hydrolases"/>
    <property type="match status" value="1"/>
</dbReference>
<dbReference type="InterPro" id="IPR050583">
    <property type="entry name" value="Mycobacterial_A85_antigen"/>
</dbReference>
<accession>A0A315Z6V4</accession>
<dbReference type="Proteomes" id="UP000245535">
    <property type="component" value="Unassembled WGS sequence"/>
</dbReference>
<dbReference type="PANTHER" id="PTHR48098">
    <property type="entry name" value="ENTEROCHELIN ESTERASE-RELATED"/>
    <property type="match status" value="1"/>
</dbReference>
<dbReference type="Pfam" id="PF00756">
    <property type="entry name" value="Esterase"/>
    <property type="match status" value="1"/>
</dbReference>
<dbReference type="PROSITE" id="PS51257">
    <property type="entry name" value="PROKAR_LIPOPROTEIN"/>
    <property type="match status" value="1"/>
</dbReference>